<organism evidence="1 2">
    <name type="scientific">Tribolium castaneum</name>
    <name type="common">Red flour beetle</name>
    <dbReference type="NCBI Taxonomy" id="7070"/>
    <lineage>
        <taxon>Eukaryota</taxon>
        <taxon>Metazoa</taxon>
        <taxon>Ecdysozoa</taxon>
        <taxon>Arthropoda</taxon>
        <taxon>Hexapoda</taxon>
        <taxon>Insecta</taxon>
        <taxon>Pterygota</taxon>
        <taxon>Neoptera</taxon>
        <taxon>Endopterygota</taxon>
        <taxon>Coleoptera</taxon>
        <taxon>Polyphaga</taxon>
        <taxon>Cucujiformia</taxon>
        <taxon>Tenebrionidae</taxon>
        <taxon>Tenebrionidae incertae sedis</taxon>
        <taxon>Tribolium</taxon>
    </lineage>
</organism>
<dbReference type="InParanoid" id="D6WVF5"/>
<protein>
    <submittedName>
        <fullName evidence="1">Uncharacterized protein</fullName>
    </submittedName>
</protein>
<dbReference type="KEGG" id="tca:103313868"/>
<gene>
    <name evidence="1" type="primary">AUGUSTUS-3.0.2_06214</name>
    <name evidence="1" type="ORF">TcasGA2_TC006214</name>
</gene>
<evidence type="ECO:0000313" key="1">
    <source>
        <dbReference type="EMBL" id="EFA08559.1"/>
    </source>
</evidence>
<reference evidence="1 2" key="1">
    <citation type="journal article" date="2008" name="Nature">
        <title>The genome of the model beetle and pest Tribolium castaneum.</title>
        <authorList>
            <consortium name="Tribolium Genome Sequencing Consortium"/>
            <person name="Richards S."/>
            <person name="Gibbs R.A."/>
            <person name="Weinstock G.M."/>
            <person name="Brown S.J."/>
            <person name="Denell R."/>
            <person name="Beeman R.W."/>
            <person name="Gibbs R."/>
            <person name="Beeman R.W."/>
            <person name="Brown S.J."/>
            <person name="Bucher G."/>
            <person name="Friedrich M."/>
            <person name="Grimmelikhuijzen C.J."/>
            <person name="Klingler M."/>
            <person name="Lorenzen M."/>
            <person name="Richards S."/>
            <person name="Roth S."/>
            <person name="Schroder R."/>
            <person name="Tautz D."/>
            <person name="Zdobnov E.M."/>
            <person name="Muzny D."/>
            <person name="Gibbs R.A."/>
            <person name="Weinstock G.M."/>
            <person name="Attaway T."/>
            <person name="Bell S."/>
            <person name="Buhay C.J."/>
            <person name="Chandrabose M.N."/>
            <person name="Chavez D."/>
            <person name="Clerk-Blankenburg K.P."/>
            <person name="Cree A."/>
            <person name="Dao M."/>
            <person name="Davis C."/>
            <person name="Chacko J."/>
            <person name="Dinh H."/>
            <person name="Dugan-Rocha S."/>
            <person name="Fowler G."/>
            <person name="Garner T.T."/>
            <person name="Garnes J."/>
            <person name="Gnirke A."/>
            <person name="Hawes A."/>
            <person name="Hernandez J."/>
            <person name="Hines S."/>
            <person name="Holder M."/>
            <person name="Hume J."/>
            <person name="Jhangiani S.N."/>
            <person name="Joshi V."/>
            <person name="Khan Z.M."/>
            <person name="Jackson L."/>
            <person name="Kovar C."/>
            <person name="Kowis A."/>
            <person name="Lee S."/>
            <person name="Lewis L.R."/>
            <person name="Margolis J."/>
            <person name="Morgan M."/>
            <person name="Nazareth L.V."/>
            <person name="Nguyen N."/>
            <person name="Okwuonu G."/>
            <person name="Parker D."/>
            <person name="Richards S."/>
            <person name="Ruiz S.J."/>
            <person name="Santibanez J."/>
            <person name="Savard J."/>
            <person name="Scherer S.E."/>
            <person name="Schneider B."/>
            <person name="Sodergren E."/>
            <person name="Tautz D."/>
            <person name="Vattahil S."/>
            <person name="Villasana D."/>
            <person name="White C.S."/>
            <person name="Wright R."/>
            <person name="Park Y."/>
            <person name="Beeman R.W."/>
            <person name="Lord J."/>
            <person name="Oppert B."/>
            <person name="Lorenzen M."/>
            <person name="Brown S."/>
            <person name="Wang L."/>
            <person name="Savard J."/>
            <person name="Tautz D."/>
            <person name="Richards S."/>
            <person name="Weinstock G."/>
            <person name="Gibbs R.A."/>
            <person name="Liu Y."/>
            <person name="Worley K."/>
            <person name="Weinstock G."/>
            <person name="Elsik C.G."/>
            <person name="Reese J.T."/>
            <person name="Elhaik E."/>
            <person name="Landan G."/>
            <person name="Graur D."/>
            <person name="Arensburger P."/>
            <person name="Atkinson P."/>
            <person name="Beeman R.W."/>
            <person name="Beidler J."/>
            <person name="Brown S.J."/>
            <person name="Demuth J.P."/>
            <person name="Drury D.W."/>
            <person name="Du Y.Z."/>
            <person name="Fujiwara H."/>
            <person name="Lorenzen M."/>
            <person name="Maselli V."/>
            <person name="Osanai M."/>
            <person name="Park Y."/>
            <person name="Robertson H.M."/>
            <person name="Tu Z."/>
            <person name="Wang J.J."/>
            <person name="Wang S."/>
            <person name="Richards S."/>
            <person name="Song H."/>
            <person name="Zhang L."/>
            <person name="Sodergren E."/>
            <person name="Werner D."/>
            <person name="Stanke M."/>
            <person name="Morgenstern B."/>
            <person name="Solovyev V."/>
            <person name="Kosarev P."/>
            <person name="Brown G."/>
            <person name="Chen H.C."/>
            <person name="Ermolaeva O."/>
            <person name="Hlavina W."/>
            <person name="Kapustin Y."/>
            <person name="Kiryutin B."/>
            <person name="Kitts P."/>
            <person name="Maglott D."/>
            <person name="Pruitt K."/>
            <person name="Sapojnikov V."/>
            <person name="Souvorov A."/>
            <person name="Mackey A.J."/>
            <person name="Waterhouse R.M."/>
            <person name="Wyder S."/>
            <person name="Zdobnov E.M."/>
            <person name="Zdobnov E.M."/>
            <person name="Wyder S."/>
            <person name="Kriventseva E.V."/>
            <person name="Kadowaki T."/>
            <person name="Bork P."/>
            <person name="Aranda M."/>
            <person name="Bao R."/>
            <person name="Beermann A."/>
            <person name="Berns N."/>
            <person name="Bolognesi R."/>
            <person name="Bonneton F."/>
            <person name="Bopp D."/>
            <person name="Brown S.J."/>
            <person name="Bucher G."/>
            <person name="Butts T."/>
            <person name="Chaumot A."/>
            <person name="Denell R.E."/>
            <person name="Ferrier D.E."/>
            <person name="Friedrich M."/>
            <person name="Gordon C.M."/>
            <person name="Jindra M."/>
            <person name="Klingler M."/>
            <person name="Lan Q."/>
            <person name="Lattorff H.M."/>
            <person name="Laudet V."/>
            <person name="von Levetsow C."/>
            <person name="Liu Z."/>
            <person name="Lutz R."/>
            <person name="Lynch J.A."/>
            <person name="da Fonseca R.N."/>
            <person name="Posnien N."/>
            <person name="Reuter R."/>
            <person name="Roth S."/>
            <person name="Savard J."/>
            <person name="Schinko J.B."/>
            <person name="Schmitt C."/>
            <person name="Schoppmeier M."/>
            <person name="Schroder R."/>
            <person name="Shippy T.D."/>
            <person name="Simonnet F."/>
            <person name="Marques-Souza H."/>
            <person name="Tautz D."/>
            <person name="Tomoyasu Y."/>
            <person name="Trauner J."/>
            <person name="Van der Zee M."/>
            <person name="Vervoort M."/>
            <person name="Wittkopp N."/>
            <person name="Wimmer E.A."/>
            <person name="Yang X."/>
            <person name="Jones A.K."/>
            <person name="Sattelle D.B."/>
            <person name="Ebert P.R."/>
            <person name="Nelson D."/>
            <person name="Scott J.G."/>
            <person name="Beeman R.W."/>
            <person name="Muthukrishnan S."/>
            <person name="Kramer K.J."/>
            <person name="Arakane Y."/>
            <person name="Beeman R.W."/>
            <person name="Zhu Q."/>
            <person name="Hogenkamp D."/>
            <person name="Dixit R."/>
            <person name="Oppert B."/>
            <person name="Jiang H."/>
            <person name="Zou Z."/>
            <person name="Marshall J."/>
            <person name="Elpidina E."/>
            <person name="Vinokurov K."/>
            <person name="Oppert C."/>
            <person name="Zou Z."/>
            <person name="Evans J."/>
            <person name="Lu Z."/>
            <person name="Zhao P."/>
            <person name="Sumathipala N."/>
            <person name="Altincicek B."/>
            <person name="Vilcinskas A."/>
            <person name="Williams M."/>
            <person name="Hultmark D."/>
            <person name="Hetru C."/>
            <person name="Jiang H."/>
            <person name="Grimmelikhuijzen C.J."/>
            <person name="Hauser F."/>
            <person name="Cazzamali G."/>
            <person name="Williamson M."/>
            <person name="Park Y."/>
            <person name="Li B."/>
            <person name="Tanaka Y."/>
            <person name="Predel R."/>
            <person name="Neupert S."/>
            <person name="Schachtner J."/>
            <person name="Verleyen P."/>
            <person name="Raible F."/>
            <person name="Bork P."/>
            <person name="Friedrich M."/>
            <person name="Walden K.K."/>
            <person name="Robertson H.M."/>
            <person name="Angeli S."/>
            <person name="Foret S."/>
            <person name="Bucher G."/>
            <person name="Schuetz S."/>
            <person name="Maleszka R."/>
            <person name="Wimmer E.A."/>
            <person name="Beeman R.W."/>
            <person name="Lorenzen M."/>
            <person name="Tomoyasu Y."/>
            <person name="Miller S.C."/>
            <person name="Grossmann D."/>
            <person name="Bucher G."/>
        </authorList>
    </citation>
    <scope>NUCLEOTIDE SEQUENCE [LARGE SCALE GENOMIC DNA]</scope>
    <source>
        <strain evidence="1 2">Georgia GA2</strain>
    </source>
</reference>
<proteinExistence type="predicted"/>
<dbReference type="OrthoDB" id="6784559at2759"/>
<name>D6WVF5_TRICA</name>
<keyword evidence="2" id="KW-1185">Reference proteome</keyword>
<sequence length="347" mass="39832">MTDSVIKHYKKQLLYQHDNTAKNDYITDSKTRRKRKNKICRGQFRHDAMELIKLGAPASRLEKPPAYPPPPFYRHTLPQMVPTFSPSKMPQSPFRPHPIVRPIPIHGTQIPPSHPRKRKLESPPVVAAIDLTVESKPKCSCAEESENKTMKLPQLFLIKDLLAKGVRIEQKPRQRPVIVSTKDYSATITDRRVSDDVDTISVSSGESVNSPSKPPINRQIPQGKLFYYKNNNSLIRYFDDTQKKLFFDSISRDGIAGGAPDDKEIIQLPKTAAFSPKDNLTVEEYVFEMTQVEKYVPRDFFLFYKFVTGYQICNNNLPVSFLTFLKVYNTNGLKVLLERYINSLKEN</sequence>
<reference evidence="1 2" key="2">
    <citation type="journal article" date="2010" name="Nucleic Acids Res.">
        <title>BeetleBase in 2010: revisions to provide comprehensive genomic information for Tribolium castaneum.</title>
        <authorList>
            <person name="Kim H.S."/>
            <person name="Murphy T."/>
            <person name="Xia J."/>
            <person name="Caragea D."/>
            <person name="Park Y."/>
            <person name="Beeman R.W."/>
            <person name="Lorenzen M.D."/>
            <person name="Butcher S."/>
            <person name="Manak J.R."/>
            <person name="Brown S.J."/>
        </authorList>
    </citation>
    <scope>GENOME REANNOTATION</scope>
    <source>
        <strain evidence="1 2">Georgia GA2</strain>
    </source>
</reference>
<dbReference type="Proteomes" id="UP000007266">
    <property type="component" value="Linkage group 8"/>
</dbReference>
<evidence type="ECO:0000313" key="2">
    <source>
        <dbReference type="Proteomes" id="UP000007266"/>
    </source>
</evidence>
<dbReference type="EMBL" id="KQ971357">
    <property type="protein sequence ID" value="EFA08559.1"/>
    <property type="molecule type" value="Genomic_DNA"/>
</dbReference>
<dbReference type="HOGENOM" id="CLU_800067_0_0_1"/>
<dbReference type="AlphaFoldDB" id="D6WVF5"/>
<accession>D6WVF5</accession>